<dbReference type="InterPro" id="IPR007780">
    <property type="entry name" value="NAD_Glu_DH_bac"/>
</dbReference>
<feature type="compositionally biased region" description="Acidic residues" evidence="1">
    <location>
        <begin position="20"/>
        <end position="33"/>
    </location>
</feature>
<evidence type="ECO:0000259" key="2">
    <source>
        <dbReference type="Pfam" id="PF05088"/>
    </source>
</evidence>
<dbReference type="Pfam" id="PF21079">
    <property type="entry name" value="GDH_HM2"/>
    <property type="match status" value="1"/>
</dbReference>
<dbReference type="InterPro" id="IPR049058">
    <property type="entry name" value="NAD_Glu_DH_HM2"/>
</dbReference>
<dbReference type="InterPro" id="IPR028971">
    <property type="entry name" value="NAD-GDH_cat"/>
</dbReference>
<dbReference type="SUPFAM" id="SSF53223">
    <property type="entry name" value="Aminoacid dehydrogenase-like, N-terminal domain"/>
    <property type="match status" value="1"/>
</dbReference>
<dbReference type="Pfam" id="PF21077">
    <property type="entry name" value="GDH_ACT3"/>
    <property type="match status" value="1"/>
</dbReference>
<dbReference type="PANTHER" id="PTHR43403">
    <property type="entry name" value="NAD-SPECIFIC GLUTAMATE DEHYDROGENASE"/>
    <property type="match status" value="1"/>
</dbReference>
<dbReference type="InterPro" id="IPR049064">
    <property type="entry name" value="NAD_Glu_DH_ACT3"/>
</dbReference>
<dbReference type="Gene3D" id="3.40.50.720">
    <property type="entry name" value="NAD(P)-binding Rossmann-like Domain"/>
    <property type="match status" value="1"/>
</dbReference>
<comment type="caution">
    <text evidence="7">The sequence shown here is derived from an EMBL/GenBank/DDBJ whole genome shotgun (WGS) entry which is preliminary data.</text>
</comment>
<dbReference type="EMBL" id="BAAALS010000008">
    <property type="protein sequence ID" value="GAA1749824.1"/>
    <property type="molecule type" value="Genomic_DNA"/>
</dbReference>
<dbReference type="Pfam" id="PF21075">
    <property type="entry name" value="GDH_ACT1"/>
    <property type="match status" value="1"/>
</dbReference>
<evidence type="ECO:0000313" key="7">
    <source>
        <dbReference type="EMBL" id="GAA1749824.1"/>
    </source>
</evidence>
<feature type="domain" description="NAD-specific glutamate dehydrogenase C-terminal" evidence="3">
    <location>
        <begin position="1304"/>
        <end position="1640"/>
    </location>
</feature>
<dbReference type="PIRSF" id="PIRSF036761">
    <property type="entry name" value="GDH_Mll4104"/>
    <property type="match status" value="1"/>
</dbReference>
<dbReference type="InterPro" id="IPR049062">
    <property type="entry name" value="NAD_Glu_DH_ACT2"/>
</dbReference>
<dbReference type="RefSeq" id="WP_344079424.1">
    <property type="nucleotide sequence ID" value="NZ_BAAALS010000008.1"/>
</dbReference>
<organism evidence="7 8">
    <name type="scientific">Luedemannella helvata</name>
    <dbReference type="NCBI Taxonomy" id="349315"/>
    <lineage>
        <taxon>Bacteria</taxon>
        <taxon>Bacillati</taxon>
        <taxon>Actinomycetota</taxon>
        <taxon>Actinomycetes</taxon>
        <taxon>Micromonosporales</taxon>
        <taxon>Micromonosporaceae</taxon>
        <taxon>Luedemannella</taxon>
    </lineage>
</organism>
<evidence type="ECO:0000259" key="3">
    <source>
        <dbReference type="Pfam" id="PF21074"/>
    </source>
</evidence>
<evidence type="ECO:0000259" key="6">
    <source>
        <dbReference type="Pfam" id="PF21077"/>
    </source>
</evidence>
<dbReference type="SUPFAM" id="SSF51735">
    <property type="entry name" value="NAD(P)-binding Rossmann-fold domains"/>
    <property type="match status" value="1"/>
</dbReference>
<proteinExistence type="predicted"/>
<feature type="domain" description="NAD-glutamate dehydrogenase ACT3" evidence="6">
    <location>
        <begin position="592"/>
        <end position="659"/>
    </location>
</feature>
<dbReference type="Pfam" id="PF21073">
    <property type="entry name" value="GDH_HM1"/>
    <property type="match status" value="1"/>
</dbReference>
<dbReference type="InterPro" id="IPR024727">
    <property type="entry name" value="NAD_Glu_DH_N_ACT1"/>
</dbReference>
<protein>
    <submittedName>
        <fullName evidence="7">NAD-glutamate dehydrogenase</fullName>
    </submittedName>
</protein>
<feature type="domain" description="NAD-glutamate dehydrogenase ACT2" evidence="5">
    <location>
        <begin position="445"/>
        <end position="535"/>
    </location>
</feature>
<evidence type="ECO:0000259" key="5">
    <source>
        <dbReference type="Pfam" id="PF21076"/>
    </source>
</evidence>
<accession>A0ABN2K7P0</accession>
<dbReference type="PANTHER" id="PTHR43403:SF1">
    <property type="entry name" value="NAD-SPECIFIC GLUTAMATE DEHYDROGENASE"/>
    <property type="match status" value="1"/>
</dbReference>
<evidence type="ECO:0000313" key="8">
    <source>
        <dbReference type="Proteomes" id="UP001500655"/>
    </source>
</evidence>
<dbReference type="InterPro" id="IPR036291">
    <property type="entry name" value="NAD(P)-bd_dom_sf"/>
</dbReference>
<evidence type="ECO:0000259" key="4">
    <source>
        <dbReference type="Pfam" id="PF21075"/>
    </source>
</evidence>
<feature type="compositionally biased region" description="Basic and acidic residues" evidence="1">
    <location>
        <begin position="1"/>
        <end position="19"/>
    </location>
</feature>
<dbReference type="InterPro" id="IPR048381">
    <property type="entry name" value="GDH_C"/>
</dbReference>
<reference evidence="7 8" key="1">
    <citation type="journal article" date="2019" name="Int. J. Syst. Evol. Microbiol.">
        <title>The Global Catalogue of Microorganisms (GCM) 10K type strain sequencing project: providing services to taxonomists for standard genome sequencing and annotation.</title>
        <authorList>
            <consortium name="The Broad Institute Genomics Platform"/>
            <consortium name="The Broad Institute Genome Sequencing Center for Infectious Disease"/>
            <person name="Wu L."/>
            <person name="Ma J."/>
        </authorList>
    </citation>
    <scope>NUCLEOTIDE SEQUENCE [LARGE SCALE GENOMIC DNA]</scope>
    <source>
        <strain evidence="7 8">JCM 13249</strain>
    </source>
</reference>
<dbReference type="InterPro" id="IPR046346">
    <property type="entry name" value="Aminoacid_DH-like_N_sf"/>
</dbReference>
<dbReference type="Proteomes" id="UP001500655">
    <property type="component" value="Unassembled WGS sequence"/>
</dbReference>
<feature type="domain" description="NAD-glutamate dehydrogenase catalytic" evidence="2">
    <location>
        <begin position="767"/>
        <end position="1261"/>
    </location>
</feature>
<feature type="region of interest" description="Disordered" evidence="1">
    <location>
        <begin position="1"/>
        <end position="33"/>
    </location>
</feature>
<dbReference type="Pfam" id="PF21078">
    <property type="entry name" value="GDH_HM3"/>
    <property type="match status" value="1"/>
</dbReference>
<gene>
    <name evidence="7" type="ORF">GCM10009681_21250</name>
</gene>
<feature type="domain" description="NAD-glutamate dehydrogenase N-terminal ACT1" evidence="4">
    <location>
        <begin position="76"/>
        <end position="214"/>
    </location>
</feature>
<sequence>MDRRRVTLDADPATRHPDDLIDNDLVDDGPGEDAELNPRVPNLERLVADAMALAVTPGPRAAEPGAIRGPALADLVNRYWRHVPDEDLAGHTAVSMLAATREHAGLAAHRKPGETRIAVESSADGTHTVIEIVTDDIPFLVDSVTGALAQRDLDLDLIVHPQLVVRRDATGALTAVRAHVEPDDAEDGDLVESWIRMETDKLGDAARAALRDDLTRVLSDVAEAVTDWPAMRERALILADEIAANATALPVPDKDVSDSVDLLRWLVEDNFTFLGYREYRLAVGENGERQLRAVRGSGLGIMRDQPGSVRVLSSMTPEAHAKVLEKRLLFITKANSRATVHRTAYLDYIGVKTFDADGNVLGEVRFLGLFTSSAYLTSVRDLPVIKRKVAEVLARSGLNTRSHTGRDLMAILEDYPREELFQISTDDLYRTVLGVLRLAGRRQVRIFCRKDSYGRFISCLVYLPRDRFNTANRLRIQDILLRELNGVGLDFTTRVTDATLARLHFIVRTDPANPPGVVDADHLSALIAEATRLWDEDFRLLLERKLGEDQAKTLAARYRGALPETYKDEHSAHEAVQDLAKLELMDEPGQLVLHLFRRRKNDSDVRFKVFRYGEPMLLSAVLPVLHSLGVRVVDERPYEVRRADGTVHIYDFGLMLPEGALALPEVRADVENAFSAAWRGEAEVDHFNELVLRAGLTWRQVVVLRAYAKYLRQAGTVFSQEYMEQTLTAYPKISELLVNLFATRFDPGSGLGAEDRAMRSKQLIESVREQLDAVASLDQDRILRGFLTLIQATLRTSFFQRGADGRPKAYVAFKLDPQSLPDLPAPRPKFEIFVYSPRFEGVHLRFGPVARGGLRWSDRREDFRTEILGLVKAQSVKNAVIVPVGAKGGFVLKQAPVARDALQAEGVACYEQFISAMLDVTDNLVGGQVVTPPDVIRHDGDDPYLVVAADKGTASFSDIANKISLEYGFWLGDAFASGGSAGYDHKKMGITARGAWESVKRHFREMDVDTQTQDFTVVGIGDMSGDVFGNGMLLSEHIRLVAAFDHRHVFVDPAPDAATSYAERRRLFELPRSSWDDYDRSLISAGGGVWPRTAKSVPVSEQMREALGIEDDSVTALAPVDLIKAILRAPVDLLWNGGIGTYVKAATESHADVGDKANDAVRVNGRQLRAKVVGEGGNLGLTQRGRVEYALAGGRVCTDFIDNSAGVDCSDHEVNIKILLGGAVADGSLALADRDTLLAEMTDEVADLVLADNYGQATALGNARVQADLLLPVHRRQIAELERSGRLDRALEALPTDEELDARGAGLTGPELAVLMAYTKMALEDEIDETPLPDEEWTDPVLASYFPRPLRERYADRMAGHRLRQEIVSTTLVNEMVNRGGITFAFRVAEETGALPPDVLRAYVVAREVYGLDELWEGVAALDNQVPAQALTAVYLETRRLLDRAVRWLVSGRRSPLDVTAEIERLRPGVTALLPRLEELFRGRERQTLLAHIDEVVARGVPEDLARVASRVMYGFGLLDIVETAHATGRDPVEVAGVYFVLSERFGIDDLLSKISALPREDRWQTLARMALRYDLYAALAGLTREVLADTDATAPAEERVTAWEAANATSIMRTRNAIGEFDDSRADLAALSVLLRQIRTLVRTIA</sequence>
<dbReference type="Pfam" id="PF21074">
    <property type="entry name" value="GDH_C"/>
    <property type="match status" value="1"/>
</dbReference>
<evidence type="ECO:0000256" key="1">
    <source>
        <dbReference type="SAM" id="MobiDB-lite"/>
    </source>
</evidence>
<name>A0ABN2K7P0_9ACTN</name>
<dbReference type="Pfam" id="PF05088">
    <property type="entry name" value="Bac_GDH_CD"/>
    <property type="match status" value="1"/>
</dbReference>
<dbReference type="InterPro" id="IPR049056">
    <property type="entry name" value="NAD_Glu_DH_HM3"/>
</dbReference>
<dbReference type="InterPro" id="IPR049059">
    <property type="entry name" value="NAD_Glu_DH_HM1"/>
</dbReference>
<keyword evidence="8" id="KW-1185">Reference proteome</keyword>
<dbReference type="Pfam" id="PF21076">
    <property type="entry name" value="GDH_ACT2"/>
    <property type="match status" value="1"/>
</dbReference>